<dbReference type="PANTHER" id="PTHR44591:SF14">
    <property type="entry name" value="PROTEIN PILG"/>
    <property type="match status" value="1"/>
</dbReference>
<feature type="domain" description="Response regulatory" evidence="4">
    <location>
        <begin position="5"/>
        <end position="131"/>
    </location>
</feature>
<evidence type="ECO:0000259" key="4">
    <source>
        <dbReference type="PROSITE" id="PS50110"/>
    </source>
</evidence>
<organism evidence="5 6">
    <name type="scientific">Candidatus Desulfatibia vada</name>
    <dbReference type="NCBI Taxonomy" id="2841696"/>
    <lineage>
        <taxon>Bacteria</taxon>
        <taxon>Pseudomonadati</taxon>
        <taxon>Thermodesulfobacteriota</taxon>
        <taxon>Desulfobacteria</taxon>
        <taxon>Desulfobacterales</taxon>
        <taxon>Desulfobacterales incertae sedis</taxon>
        <taxon>Candidatus Desulfatibia</taxon>
    </lineage>
</organism>
<dbReference type="PANTHER" id="PTHR44591">
    <property type="entry name" value="STRESS RESPONSE REGULATOR PROTEIN 1"/>
    <property type="match status" value="1"/>
</dbReference>
<dbReference type="SMART" id="SM00448">
    <property type="entry name" value="REC"/>
    <property type="match status" value="1"/>
</dbReference>
<comment type="caution">
    <text evidence="5">The sequence shown here is derived from an EMBL/GenBank/DDBJ whole genome shotgun (WGS) entry which is preliminary data.</text>
</comment>
<dbReference type="EMBL" id="JACNIG010000280">
    <property type="protein sequence ID" value="MBC8433198.1"/>
    <property type="molecule type" value="Genomic_DNA"/>
</dbReference>
<reference evidence="5 6" key="1">
    <citation type="submission" date="2020-08" db="EMBL/GenBank/DDBJ databases">
        <title>Bridging the membrane lipid divide: bacteria of the FCB group superphylum have the potential to synthesize archaeal ether lipids.</title>
        <authorList>
            <person name="Villanueva L."/>
            <person name="Von Meijenfeldt F.A.B."/>
            <person name="Westbye A.B."/>
            <person name="Yadav S."/>
            <person name="Hopmans E.C."/>
            <person name="Dutilh B.E."/>
            <person name="Sinninghe Damste J.S."/>
        </authorList>
    </citation>
    <scope>NUCLEOTIDE SEQUENCE [LARGE SCALE GENOMIC DNA]</scope>
    <source>
        <strain evidence="5">NIOZ-UU17</strain>
    </source>
</reference>
<evidence type="ECO:0000313" key="6">
    <source>
        <dbReference type="Proteomes" id="UP000605201"/>
    </source>
</evidence>
<name>A0A8J6NVC8_9BACT</name>
<keyword evidence="2" id="KW-0902">Two-component regulatory system</keyword>
<dbReference type="Gene3D" id="3.40.50.2300">
    <property type="match status" value="1"/>
</dbReference>
<evidence type="ECO:0000256" key="1">
    <source>
        <dbReference type="ARBA" id="ARBA00022553"/>
    </source>
</evidence>
<dbReference type="Pfam" id="PF00072">
    <property type="entry name" value="Response_reg"/>
    <property type="match status" value="1"/>
</dbReference>
<gene>
    <name evidence="5" type="ORF">H8D96_14915</name>
</gene>
<feature type="modified residue" description="4-aspartylphosphate" evidence="3">
    <location>
        <position position="54"/>
    </location>
</feature>
<protein>
    <submittedName>
        <fullName evidence="5">Response regulator</fullName>
    </submittedName>
</protein>
<dbReference type="InterPro" id="IPR001789">
    <property type="entry name" value="Sig_transdc_resp-reg_receiver"/>
</dbReference>
<dbReference type="GO" id="GO:0000160">
    <property type="term" value="P:phosphorelay signal transduction system"/>
    <property type="evidence" value="ECO:0007669"/>
    <property type="project" value="UniProtKB-KW"/>
</dbReference>
<evidence type="ECO:0000256" key="2">
    <source>
        <dbReference type="ARBA" id="ARBA00023012"/>
    </source>
</evidence>
<dbReference type="InterPro" id="IPR011006">
    <property type="entry name" value="CheY-like_superfamily"/>
</dbReference>
<dbReference type="SUPFAM" id="SSF52172">
    <property type="entry name" value="CheY-like"/>
    <property type="match status" value="1"/>
</dbReference>
<sequence>MDNQKILVVDDEPDMRIFVSTVVETMGFVPITAENGTKALEKARTAVPVLVILDVMMPKIEDGIWAYQQFKADEKLAHIPIIMLSAIARKTFFHSIRMLSPQKGHHVPEPEAYMEKPPDAAELIKMIENLLTNKT</sequence>
<proteinExistence type="predicted"/>
<dbReference type="PROSITE" id="PS50110">
    <property type="entry name" value="RESPONSE_REGULATORY"/>
    <property type="match status" value="1"/>
</dbReference>
<accession>A0A8J6NVC8</accession>
<dbReference type="Proteomes" id="UP000605201">
    <property type="component" value="Unassembled WGS sequence"/>
</dbReference>
<evidence type="ECO:0000313" key="5">
    <source>
        <dbReference type="EMBL" id="MBC8433198.1"/>
    </source>
</evidence>
<dbReference type="InterPro" id="IPR050595">
    <property type="entry name" value="Bact_response_regulator"/>
</dbReference>
<dbReference type="AlphaFoldDB" id="A0A8J6NVC8"/>
<evidence type="ECO:0000256" key="3">
    <source>
        <dbReference type="PROSITE-ProRule" id="PRU00169"/>
    </source>
</evidence>
<keyword evidence="1 3" id="KW-0597">Phosphoprotein</keyword>